<name>A0A7X0MZM0_9GAMM</name>
<feature type="domain" description="Zinc finger DksA/TraR C4-type" evidence="5">
    <location>
        <begin position="76"/>
        <end position="106"/>
    </location>
</feature>
<evidence type="ECO:0000313" key="7">
    <source>
        <dbReference type="EMBL" id="MBB6523307.1"/>
    </source>
</evidence>
<comment type="caution">
    <text evidence="7">The sequence shown here is derived from an EMBL/GenBank/DDBJ whole genome shotgun (WGS) entry which is preliminary data.</text>
</comment>
<evidence type="ECO:0000259" key="5">
    <source>
        <dbReference type="Pfam" id="PF01258"/>
    </source>
</evidence>
<proteinExistence type="predicted"/>
<dbReference type="InterPro" id="IPR037187">
    <property type="entry name" value="DnaK_N"/>
</dbReference>
<dbReference type="PROSITE" id="PS51128">
    <property type="entry name" value="ZF_DKSA_2"/>
    <property type="match status" value="1"/>
</dbReference>
<dbReference type="SUPFAM" id="SSF109635">
    <property type="entry name" value="DnaK suppressor protein DksA, alpha-hairpin domain"/>
    <property type="match status" value="1"/>
</dbReference>
<dbReference type="InterPro" id="IPR000962">
    <property type="entry name" value="Znf_DskA_TraR"/>
</dbReference>
<accession>A0A7X0MZM0</accession>
<organism evidence="7 8">
    <name type="scientific">Pseudoteredinibacter isoporae</name>
    <dbReference type="NCBI Taxonomy" id="570281"/>
    <lineage>
        <taxon>Bacteria</taxon>
        <taxon>Pseudomonadati</taxon>
        <taxon>Pseudomonadota</taxon>
        <taxon>Gammaproteobacteria</taxon>
        <taxon>Cellvibrionales</taxon>
        <taxon>Cellvibrionaceae</taxon>
        <taxon>Pseudoteredinibacter</taxon>
    </lineage>
</organism>
<protein>
    <submittedName>
        <fullName evidence="7">RNA polymerase-binding transcription factor DksA</fullName>
    </submittedName>
</protein>
<dbReference type="Pfam" id="PF01258">
    <property type="entry name" value="zf-dskA_traR"/>
    <property type="match status" value="1"/>
</dbReference>
<evidence type="ECO:0000313" key="8">
    <source>
        <dbReference type="Proteomes" id="UP000528457"/>
    </source>
</evidence>
<dbReference type="InParanoid" id="A0A7X0MZM0"/>
<dbReference type="Proteomes" id="UP000528457">
    <property type="component" value="Unassembled WGS sequence"/>
</dbReference>
<dbReference type="EMBL" id="JACHHT010000003">
    <property type="protein sequence ID" value="MBB6523307.1"/>
    <property type="molecule type" value="Genomic_DNA"/>
</dbReference>
<dbReference type="InterPro" id="IPR048487">
    <property type="entry name" value="DksA-like_N"/>
</dbReference>
<sequence>MSLEQIRDHLLARQAELEGRLARVEEHVSHRNEPLSADFAEQAVERENDEVLEAIGCEVSNELAQIKQSLRRIEEGGYGVCERCGEDIALERLKIVPHTIYCIRCAVG</sequence>
<feature type="zinc finger region" description="dksA C4-type" evidence="4">
    <location>
        <begin position="81"/>
        <end position="105"/>
    </location>
</feature>
<dbReference type="PANTHER" id="PTHR33823">
    <property type="entry name" value="RNA POLYMERASE-BINDING TRANSCRIPTION FACTOR DKSA-RELATED"/>
    <property type="match status" value="1"/>
</dbReference>
<keyword evidence="8" id="KW-1185">Reference proteome</keyword>
<dbReference type="Pfam" id="PF21173">
    <property type="entry name" value="DksA-like_N"/>
    <property type="match status" value="1"/>
</dbReference>
<evidence type="ECO:0000259" key="6">
    <source>
        <dbReference type="Pfam" id="PF21173"/>
    </source>
</evidence>
<dbReference type="InterPro" id="IPR020458">
    <property type="entry name" value="Znf_DskA_TraR_CS"/>
</dbReference>
<gene>
    <name evidence="7" type="ORF">HNR48_003609</name>
</gene>
<reference evidence="7 8" key="1">
    <citation type="submission" date="2020-08" db="EMBL/GenBank/DDBJ databases">
        <title>Genomic Encyclopedia of Type Strains, Phase IV (KMG-IV): sequencing the most valuable type-strain genomes for metagenomic binning, comparative biology and taxonomic classification.</title>
        <authorList>
            <person name="Goeker M."/>
        </authorList>
    </citation>
    <scope>NUCLEOTIDE SEQUENCE [LARGE SCALE GENOMIC DNA]</scope>
    <source>
        <strain evidence="7 8">DSM 22368</strain>
    </source>
</reference>
<dbReference type="PANTHER" id="PTHR33823:SF4">
    <property type="entry name" value="GENERAL STRESS PROTEIN 16O"/>
    <property type="match status" value="1"/>
</dbReference>
<evidence type="ECO:0000256" key="1">
    <source>
        <dbReference type="ARBA" id="ARBA00022723"/>
    </source>
</evidence>
<dbReference type="Gene3D" id="1.20.120.910">
    <property type="entry name" value="DksA, coiled-coil domain"/>
    <property type="match status" value="1"/>
</dbReference>
<evidence type="ECO:0000256" key="4">
    <source>
        <dbReference type="PROSITE-ProRule" id="PRU00510"/>
    </source>
</evidence>
<keyword evidence="1" id="KW-0479">Metal-binding</keyword>
<dbReference type="AlphaFoldDB" id="A0A7X0MZM0"/>
<dbReference type="PROSITE" id="PS01102">
    <property type="entry name" value="ZF_DKSA_1"/>
    <property type="match status" value="1"/>
</dbReference>
<evidence type="ECO:0000256" key="2">
    <source>
        <dbReference type="ARBA" id="ARBA00022771"/>
    </source>
</evidence>
<dbReference type="SUPFAM" id="SSF57716">
    <property type="entry name" value="Glucocorticoid receptor-like (DNA-binding domain)"/>
    <property type="match status" value="1"/>
</dbReference>
<dbReference type="GO" id="GO:0008270">
    <property type="term" value="F:zinc ion binding"/>
    <property type="evidence" value="ECO:0007669"/>
    <property type="project" value="UniProtKB-KW"/>
</dbReference>
<keyword evidence="3" id="KW-0862">Zinc</keyword>
<keyword evidence="2" id="KW-0863">Zinc-finger</keyword>
<dbReference type="RefSeq" id="WP_166848247.1">
    <property type="nucleotide sequence ID" value="NZ_JAAONY010000003.1"/>
</dbReference>
<feature type="domain" description="DnaK suppressor protein-like N-terminal" evidence="6">
    <location>
        <begin position="8"/>
        <end position="73"/>
    </location>
</feature>
<evidence type="ECO:0000256" key="3">
    <source>
        <dbReference type="ARBA" id="ARBA00022833"/>
    </source>
</evidence>